<organism evidence="2">
    <name type="scientific">Anopheles coluzzii</name>
    <name type="common">African malaria mosquito</name>
    <dbReference type="NCBI Taxonomy" id="1518534"/>
    <lineage>
        <taxon>Eukaryota</taxon>
        <taxon>Metazoa</taxon>
        <taxon>Ecdysozoa</taxon>
        <taxon>Arthropoda</taxon>
        <taxon>Hexapoda</taxon>
        <taxon>Insecta</taxon>
        <taxon>Pterygota</taxon>
        <taxon>Neoptera</taxon>
        <taxon>Endopterygota</taxon>
        <taxon>Diptera</taxon>
        <taxon>Nematocera</taxon>
        <taxon>Culicoidea</taxon>
        <taxon>Culicidae</taxon>
        <taxon>Anophelinae</taxon>
        <taxon>Anopheles</taxon>
    </lineage>
</organism>
<feature type="compositionally biased region" description="Low complexity" evidence="1">
    <location>
        <begin position="55"/>
        <end position="75"/>
    </location>
</feature>
<feature type="region of interest" description="Disordered" evidence="1">
    <location>
        <begin position="138"/>
        <end position="190"/>
    </location>
</feature>
<accession>A0A8W7PX78</accession>
<dbReference type="Proteomes" id="UP000075882">
    <property type="component" value="Unassembled WGS sequence"/>
</dbReference>
<protein>
    <submittedName>
        <fullName evidence="2">Uncharacterized protein</fullName>
    </submittedName>
</protein>
<dbReference type="EnsemblMetazoa" id="ACOM039492-RA">
    <property type="protein sequence ID" value="ACOM039492-PA.1"/>
    <property type="gene ID" value="ACOM039492"/>
</dbReference>
<name>A0A8W7PX78_ANOCL</name>
<proteinExistence type="predicted"/>
<feature type="region of interest" description="Disordered" evidence="1">
    <location>
        <begin position="53"/>
        <end position="75"/>
    </location>
</feature>
<dbReference type="AlphaFoldDB" id="A0A8W7PX78"/>
<sequence>MFTSLAVPRQCRCRYRELPSLDEPFSSAASFTTRRIVWNRARLQRCIGFSTAPRSGSDSGPDLFGSSSSSTHALSTPSTKLYSICMFGWSGADPDGVSCSGCISFLFWHTSRNRFSPKCTVLWRRRREFSDAADSDLVSLEPFEPDPDADADRFFDDLKDERGSEQRLSSRDNRPAPRRAGWQGGGAAGA</sequence>
<evidence type="ECO:0000256" key="1">
    <source>
        <dbReference type="SAM" id="MobiDB-lite"/>
    </source>
</evidence>
<feature type="compositionally biased region" description="Basic and acidic residues" evidence="1">
    <location>
        <begin position="150"/>
        <end position="175"/>
    </location>
</feature>
<evidence type="ECO:0000313" key="2">
    <source>
        <dbReference type="EnsemblMetazoa" id="ACOM039492-PA.1"/>
    </source>
</evidence>
<reference evidence="2" key="1">
    <citation type="submission" date="2022-08" db="UniProtKB">
        <authorList>
            <consortium name="EnsemblMetazoa"/>
        </authorList>
    </citation>
    <scope>IDENTIFICATION</scope>
</reference>